<feature type="transmembrane region" description="Helical" evidence="1">
    <location>
        <begin position="204"/>
        <end position="225"/>
    </location>
</feature>
<gene>
    <name evidence="2" type="ORF">HMPREF9470_03839</name>
</gene>
<dbReference type="AlphaFoldDB" id="A0A0J9BYE0"/>
<dbReference type="PATRIC" id="fig|742734.4.peg.4117"/>
<reference evidence="2 3" key="1">
    <citation type="submission" date="2011-04" db="EMBL/GenBank/DDBJ databases">
        <title>The Genome Sequence of Clostridium citroniae WAL-19142.</title>
        <authorList>
            <consortium name="The Broad Institute Genome Sequencing Platform"/>
            <person name="Earl A."/>
            <person name="Ward D."/>
            <person name="Feldgarden M."/>
            <person name="Gevers D."/>
            <person name="Warren Y.A."/>
            <person name="Tyrrell K.L."/>
            <person name="Citron D.M."/>
            <person name="Goldstein E.J."/>
            <person name="Daigneault M."/>
            <person name="Allen-Vercoe E."/>
            <person name="Young S.K."/>
            <person name="Zeng Q."/>
            <person name="Gargeya S."/>
            <person name="Fitzgerald M."/>
            <person name="Haas B."/>
            <person name="Abouelleil A."/>
            <person name="Alvarado L."/>
            <person name="Arachchi H.M."/>
            <person name="Berlin A."/>
            <person name="Brown A."/>
            <person name="Chapman S.B."/>
            <person name="Chen Z."/>
            <person name="Dunbar C."/>
            <person name="Freedman E."/>
            <person name="Gearin G."/>
            <person name="Gellesch M."/>
            <person name="Goldberg J."/>
            <person name="Griggs A."/>
            <person name="Gujja S."/>
            <person name="Heilman E.R."/>
            <person name="Heiman D."/>
            <person name="Howarth C."/>
            <person name="Larson L."/>
            <person name="Lui A."/>
            <person name="MacDonald P.J."/>
            <person name="Mehta T."/>
            <person name="Montmayeur A."/>
            <person name="Murphy C."/>
            <person name="Neiman D."/>
            <person name="Pearson M."/>
            <person name="Priest M."/>
            <person name="Roberts A."/>
            <person name="Saif S."/>
            <person name="Shea T."/>
            <person name="Shenoy N."/>
            <person name="Sisk P."/>
            <person name="Stolte C."/>
            <person name="Sykes S."/>
            <person name="White J."/>
            <person name="Yandava C."/>
            <person name="Wortman J."/>
            <person name="Nusbaum C."/>
            <person name="Birren B."/>
        </authorList>
    </citation>
    <scope>NUCLEOTIDE SEQUENCE [LARGE SCALE GENOMIC DNA]</scope>
    <source>
        <strain evidence="2 3">WAL-19142</strain>
    </source>
</reference>
<name>A0A0J9BYE0_9FIRM</name>
<proteinExistence type="predicted"/>
<evidence type="ECO:0000313" key="3">
    <source>
        <dbReference type="Proteomes" id="UP000037392"/>
    </source>
</evidence>
<dbReference type="EMBL" id="ADLK01000028">
    <property type="protein sequence ID" value="KMW17186.1"/>
    <property type="molecule type" value="Genomic_DNA"/>
</dbReference>
<accession>A0A0J9BYE0</accession>
<keyword evidence="1" id="KW-0472">Membrane</keyword>
<dbReference type="Proteomes" id="UP000037392">
    <property type="component" value="Unassembled WGS sequence"/>
</dbReference>
<evidence type="ECO:0000256" key="1">
    <source>
        <dbReference type="SAM" id="Phobius"/>
    </source>
</evidence>
<organism evidence="2 3">
    <name type="scientific">[Clostridium] citroniae WAL-19142</name>
    <dbReference type="NCBI Taxonomy" id="742734"/>
    <lineage>
        <taxon>Bacteria</taxon>
        <taxon>Bacillati</taxon>
        <taxon>Bacillota</taxon>
        <taxon>Clostridia</taxon>
        <taxon>Lachnospirales</taxon>
        <taxon>Lachnospiraceae</taxon>
        <taxon>Enterocloster</taxon>
    </lineage>
</organism>
<dbReference type="OrthoDB" id="2062039at2"/>
<keyword evidence="1" id="KW-1133">Transmembrane helix</keyword>
<keyword evidence="1" id="KW-0812">Transmembrane</keyword>
<comment type="caution">
    <text evidence="2">The sequence shown here is derived from an EMBL/GenBank/DDBJ whole genome shotgun (WGS) entry which is preliminary data.</text>
</comment>
<evidence type="ECO:0000313" key="2">
    <source>
        <dbReference type="EMBL" id="KMW17186.1"/>
    </source>
</evidence>
<protein>
    <submittedName>
        <fullName evidence="2">Uncharacterized protein</fullName>
    </submittedName>
</protein>
<sequence length="341" mass="38323">MGFGGGMELGKQGTGIPSLSRKMNHLRYRDIRLLAGAVLLILGLSSALACLLLDGDLRERYREELNQPVPFQSDQPAGYSYVKLQYLTDSFAEHVKKADDYYFGFDFMFRPYIISVRGELPKELMALMEYTYGDAGAKQPPAVDVYGYGEPVVPELLGYARESYSRLWSESQIPITMEDLSEIVGGYYLDTVPRTYLEQYPRAILFYVLPFLMAAAGGIYMILYFRRLGAQRRRLSGRGGELLAADRELACTEEYAKGAGIYLTEHFVITAAYAFDVIPYTRISRVENTGGLVIIVTEDDYAHIAAGGRRTGQYLEKLNQDLKIRLKEEERGDSYAAISGN</sequence>